<feature type="domain" description="DNA binding HTH" evidence="1">
    <location>
        <begin position="38"/>
        <end position="68"/>
    </location>
</feature>
<evidence type="ECO:0000313" key="3">
    <source>
        <dbReference type="Proteomes" id="UP001156560"/>
    </source>
</evidence>
<name>A0AA47JN44_VIBPH</name>
<proteinExistence type="predicted"/>
<dbReference type="Proteomes" id="UP001156560">
    <property type="component" value="Plasmid pHLC"/>
</dbReference>
<evidence type="ECO:0000259" key="1">
    <source>
        <dbReference type="Pfam" id="PF02954"/>
    </source>
</evidence>
<gene>
    <name evidence="2" type="ORF">O1Q84_27410</name>
</gene>
<organism evidence="2 3">
    <name type="scientific">Vibrio parahaemolyticus</name>
    <dbReference type="NCBI Taxonomy" id="670"/>
    <lineage>
        <taxon>Bacteria</taxon>
        <taxon>Pseudomonadati</taxon>
        <taxon>Pseudomonadota</taxon>
        <taxon>Gammaproteobacteria</taxon>
        <taxon>Vibrionales</taxon>
        <taxon>Vibrionaceae</taxon>
        <taxon>Vibrio</taxon>
    </lineage>
</organism>
<keyword evidence="2" id="KW-0614">Plasmid</keyword>
<dbReference type="EMBL" id="CP114198">
    <property type="protein sequence ID" value="WAT93907.1"/>
    <property type="molecule type" value="Genomic_DNA"/>
</dbReference>
<reference evidence="2" key="1">
    <citation type="submission" date="2022-12" db="EMBL/GenBank/DDBJ databases">
        <title>Vibrio parahaemolyticus become highly virulent by producing novel Tc toxins.</title>
        <authorList>
            <person name="Yang F."/>
            <person name="You Y."/>
            <person name="Lai Q."/>
            <person name="Xu L."/>
            <person name="Li F."/>
        </authorList>
    </citation>
    <scope>NUCLEOTIDE SEQUENCE</scope>
    <source>
        <strain evidence="2">Vp-HL-202005</strain>
        <plasmid evidence="2">pHLC</plasmid>
    </source>
</reference>
<geneLocation type="plasmid" evidence="2 3">
    <name>pHLC</name>
</geneLocation>
<protein>
    <submittedName>
        <fullName evidence="2">Helix-turn-helix domain-containing protein</fullName>
    </submittedName>
</protein>
<dbReference type="InterPro" id="IPR002197">
    <property type="entry name" value="HTH_Fis"/>
</dbReference>
<evidence type="ECO:0000313" key="2">
    <source>
        <dbReference type="EMBL" id="WAT93907.1"/>
    </source>
</evidence>
<dbReference type="SUPFAM" id="SSF46689">
    <property type="entry name" value="Homeodomain-like"/>
    <property type="match status" value="1"/>
</dbReference>
<sequence length="79" mass="9238">MNKIIDREQVEQCVTEEIALQLQQRSSDLTHLLPDLKAAILEVMLIHCHGNQMKAARQLGINRTTLRNWYKKEQARKRA</sequence>
<accession>A0AA47JN44</accession>
<dbReference type="GO" id="GO:0043565">
    <property type="term" value="F:sequence-specific DNA binding"/>
    <property type="evidence" value="ECO:0007669"/>
    <property type="project" value="InterPro"/>
</dbReference>
<dbReference type="PRINTS" id="PR01590">
    <property type="entry name" value="HTHFIS"/>
</dbReference>
<dbReference type="RefSeq" id="WP_159408203.1">
    <property type="nucleotide sequence ID" value="NZ_CP034292.1"/>
</dbReference>
<dbReference type="Gene3D" id="1.10.10.60">
    <property type="entry name" value="Homeodomain-like"/>
    <property type="match status" value="1"/>
</dbReference>
<dbReference type="AlphaFoldDB" id="A0AA47JN44"/>
<dbReference type="InterPro" id="IPR009057">
    <property type="entry name" value="Homeodomain-like_sf"/>
</dbReference>
<dbReference type="Pfam" id="PF02954">
    <property type="entry name" value="HTH_8"/>
    <property type="match status" value="1"/>
</dbReference>